<evidence type="ECO:0000313" key="2">
    <source>
        <dbReference type="EMBL" id="EEX50729.1"/>
    </source>
</evidence>
<dbReference type="Gene3D" id="3.40.50.12780">
    <property type="entry name" value="N-terminal domain of ligase-like"/>
    <property type="match status" value="1"/>
</dbReference>
<gene>
    <name evidence="2" type="ORF">HMPREF0621_0670</name>
</gene>
<dbReference type="RefSeq" id="WP_005763531.1">
    <property type="nucleotide sequence ID" value="NZ_GG704811.1"/>
</dbReference>
<dbReference type="EMBL" id="ACZR01000006">
    <property type="protein sequence ID" value="EEX50729.1"/>
    <property type="molecule type" value="Genomic_DNA"/>
</dbReference>
<dbReference type="InterPro" id="IPR000873">
    <property type="entry name" value="AMP-dep_synth/lig_dom"/>
</dbReference>
<dbReference type="OrthoDB" id="9787658at2"/>
<dbReference type="HOGENOM" id="CLU_026234_0_1_6"/>
<dbReference type="InterPro" id="IPR020845">
    <property type="entry name" value="AMP-binding_CS"/>
</dbReference>
<dbReference type="InterPro" id="IPR042099">
    <property type="entry name" value="ANL_N_sf"/>
</dbReference>
<dbReference type="Proteomes" id="UP000005519">
    <property type="component" value="Unassembled WGS sequence"/>
</dbReference>
<evidence type="ECO:0000313" key="3">
    <source>
        <dbReference type="Proteomes" id="UP000005519"/>
    </source>
</evidence>
<keyword evidence="3" id="KW-1185">Reference proteome</keyword>
<feature type="domain" description="AMP-dependent synthetase/ligase" evidence="1">
    <location>
        <begin position="149"/>
        <end position="308"/>
    </location>
</feature>
<dbReference type="SUPFAM" id="SSF56801">
    <property type="entry name" value="Acetyl-CoA synthetase-like"/>
    <property type="match status" value="1"/>
</dbReference>
<name>C9PNT8_9PAST</name>
<dbReference type="PANTHER" id="PTHR45398">
    <property type="match status" value="1"/>
</dbReference>
<reference evidence="2 3" key="1">
    <citation type="submission" date="2009-10" db="EMBL/GenBank/DDBJ databases">
        <authorList>
            <person name="Muzny D."/>
            <person name="Qin X."/>
            <person name="Deng J."/>
            <person name="Jiang H."/>
            <person name="Liu Y."/>
            <person name="Qu J."/>
            <person name="Song X.-Z."/>
            <person name="Zhang L."/>
            <person name="Thornton R."/>
            <person name="Coyle M."/>
            <person name="Francisco L."/>
            <person name="Jackson L."/>
            <person name="Javaid M."/>
            <person name="Korchina V."/>
            <person name="Kovar C."/>
            <person name="Mata R."/>
            <person name="Mathew T."/>
            <person name="Ngo R."/>
            <person name="Nguyen L."/>
            <person name="Nguyen N."/>
            <person name="Okwuonu G."/>
            <person name="Ongeri F."/>
            <person name="Pham C."/>
            <person name="Simmons D."/>
            <person name="Wilczek-Boney K."/>
            <person name="Hale W."/>
            <person name="Jakkamsetti A."/>
            <person name="Pham P."/>
            <person name="Ruth R."/>
            <person name="San Lucas F."/>
            <person name="Warren J."/>
            <person name="Zhang J."/>
            <person name="Zhao Z."/>
            <person name="Zhou C."/>
            <person name="Zhu D."/>
            <person name="Lee S."/>
            <person name="Bess C."/>
            <person name="Blankenburg K."/>
            <person name="Forbes L."/>
            <person name="Fu Q."/>
            <person name="Gubbala S."/>
            <person name="Hirani K."/>
            <person name="Jayaseelan J.C."/>
            <person name="Lara F."/>
            <person name="Munidasa M."/>
            <person name="Palculict T."/>
            <person name="Patil S."/>
            <person name="Pu L.-L."/>
            <person name="Saada N."/>
            <person name="Tang L."/>
            <person name="Weissenberger G."/>
            <person name="Zhu Y."/>
            <person name="Hemphill L."/>
            <person name="Shang Y."/>
            <person name="Youmans B."/>
            <person name="Ayvaz T."/>
            <person name="Ross M."/>
            <person name="Santibanez J."/>
            <person name="Aqrawi P."/>
            <person name="Gross S."/>
            <person name="Joshi V."/>
            <person name="Fowler G."/>
            <person name="Nazareth L."/>
            <person name="Reid J."/>
            <person name="Worley K."/>
            <person name="Petrosino J."/>
            <person name="Highlander S."/>
            <person name="Gibbs R."/>
        </authorList>
    </citation>
    <scope>NUCLEOTIDE SEQUENCE [LARGE SCALE GENOMIC DNA]</scope>
    <source>
        <strain evidence="2 3">ATCC 43325</strain>
    </source>
</reference>
<organism evidence="2 3">
    <name type="scientific">Pasteurella dagmatis ATCC 43325</name>
    <dbReference type="NCBI Taxonomy" id="667128"/>
    <lineage>
        <taxon>Bacteria</taxon>
        <taxon>Pseudomonadati</taxon>
        <taxon>Pseudomonadota</taxon>
        <taxon>Gammaproteobacteria</taxon>
        <taxon>Pasteurellales</taxon>
        <taxon>Pasteurellaceae</taxon>
        <taxon>Pasteurella</taxon>
    </lineage>
</organism>
<proteinExistence type="predicted"/>
<dbReference type="Pfam" id="PF00501">
    <property type="entry name" value="AMP-binding"/>
    <property type="match status" value="1"/>
</dbReference>
<dbReference type="InterPro" id="IPR045851">
    <property type="entry name" value="AMP-bd_C_sf"/>
</dbReference>
<protein>
    <recommendedName>
        <fullName evidence="1">AMP-dependent synthetase/ligase domain-containing protein</fullName>
    </recommendedName>
</protein>
<dbReference type="PANTHER" id="PTHR45398:SF1">
    <property type="entry name" value="ENZYME, PUTATIVE (JCVI)-RELATED"/>
    <property type="match status" value="1"/>
</dbReference>
<dbReference type="PROSITE" id="PS00455">
    <property type="entry name" value="AMP_BINDING"/>
    <property type="match status" value="1"/>
</dbReference>
<comment type="caution">
    <text evidence="2">The sequence shown here is derived from an EMBL/GenBank/DDBJ whole genome shotgun (WGS) entry which is preliminary data.</text>
</comment>
<dbReference type="STRING" id="667128.HMPREF0621_0670"/>
<accession>C9PNT8</accession>
<sequence>MLNENSHTKLNTQLTKQFLVSQDQLVPLKQMLYQMRNKDDLICIGEKRLYTWQDLKSHTAFLVQQLESHPAEQQIALVFKSGFLMLCGLFAALHCKRKIVLPSLQTVAHLKDIREHFSLLCTDDETFLTALNNPVCLFQCGNTAPIDNLTMPKINDNEAEILLFTSGSTGKPKIIEKYVHLFDRQIAVEYKLLKERIQGSVMYSTVNHNHLLGLMYRLLQPFAFRMPFFEYSLVIPEQLQKIDTDYTLISSPAFLRFLDPNLAYPQARVIFSSGGKLPTKSGQNAQNLLQCEVMEFYGSSETSAIAYRSFPQQNWFLLEGIEFKQHEKDECLMISSPFLLSSEWYKLEDKVRLNSDSFELLGRIDRVAKIGDKRVSLTQIEYLCLELSEIEEVKALVISDEIRESVGIVAVLSEQYRHLTNKEALALLRQHLRYRIELIALPRKIRCVEFMPMNEQGKLNLQQLGRLFE</sequence>
<dbReference type="Gene3D" id="3.30.300.30">
    <property type="match status" value="1"/>
</dbReference>
<dbReference type="AlphaFoldDB" id="C9PNT8"/>
<evidence type="ECO:0000259" key="1">
    <source>
        <dbReference type="Pfam" id="PF00501"/>
    </source>
</evidence>